<reference evidence="1 2" key="1">
    <citation type="submission" date="2018-02" db="EMBL/GenBank/DDBJ databases">
        <title>The genomes of Aspergillus section Nigri reveals drivers in fungal speciation.</title>
        <authorList>
            <consortium name="DOE Joint Genome Institute"/>
            <person name="Vesth T.C."/>
            <person name="Nybo J."/>
            <person name="Theobald S."/>
            <person name="Brandl J."/>
            <person name="Frisvad J.C."/>
            <person name="Nielsen K.F."/>
            <person name="Lyhne E.K."/>
            <person name="Kogle M.E."/>
            <person name="Kuo A."/>
            <person name="Riley R."/>
            <person name="Clum A."/>
            <person name="Nolan M."/>
            <person name="Lipzen A."/>
            <person name="Salamov A."/>
            <person name="Henrissat B."/>
            <person name="Wiebenga A."/>
            <person name="De vries R.P."/>
            <person name="Grigoriev I.V."/>
            <person name="Mortensen U.H."/>
            <person name="Andersen M.R."/>
            <person name="Baker S.E."/>
        </authorList>
    </citation>
    <scope>NUCLEOTIDE SEQUENCE [LARGE SCALE GENOMIC DNA]</scope>
    <source>
        <strain evidence="1 2">CBS 121057</strain>
    </source>
</reference>
<name>A0A319E6P4_ASPSB</name>
<dbReference type="OrthoDB" id="6133115at2759"/>
<organism evidence="1 2">
    <name type="scientific">Aspergillus sclerotiicarbonarius (strain CBS 121057 / IBT 28362)</name>
    <dbReference type="NCBI Taxonomy" id="1448318"/>
    <lineage>
        <taxon>Eukaryota</taxon>
        <taxon>Fungi</taxon>
        <taxon>Dikarya</taxon>
        <taxon>Ascomycota</taxon>
        <taxon>Pezizomycotina</taxon>
        <taxon>Eurotiomycetes</taxon>
        <taxon>Eurotiomycetidae</taxon>
        <taxon>Eurotiales</taxon>
        <taxon>Aspergillaceae</taxon>
        <taxon>Aspergillus</taxon>
        <taxon>Aspergillus subgen. Circumdati</taxon>
    </lineage>
</organism>
<proteinExistence type="predicted"/>
<evidence type="ECO:0000313" key="1">
    <source>
        <dbReference type="EMBL" id="PYI05752.1"/>
    </source>
</evidence>
<evidence type="ECO:0000313" key="2">
    <source>
        <dbReference type="Proteomes" id="UP000248423"/>
    </source>
</evidence>
<sequence>MATNEDTQLSDAVTREFAAAGYSGDYTQTILYQQKWLNQATTENNRQAWIKVHRQHLLPETLIAYRLPWDWDERDSNYLLIKQWVSDEFQEELFAHTRRLTSNRLNGLMPTEIRAKDKMYLVRKASSRKVQFLL</sequence>
<dbReference type="STRING" id="1448318.A0A319E6P4"/>
<dbReference type="AlphaFoldDB" id="A0A319E6P4"/>
<dbReference type="Proteomes" id="UP000248423">
    <property type="component" value="Unassembled WGS sequence"/>
</dbReference>
<protein>
    <submittedName>
        <fullName evidence="1">Uncharacterized protein</fullName>
    </submittedName>
</protein>
<accession>A0A319E6P4</accession>
<gene>
    <name evidence="1" type="ORF">BO78DRAFT_397848</name>
</gene>
<keyword evidence="2" id="KW-1185">Reference proteome</keyword>
<dbReference type="VEuPathDB" id="FungiDB:BO78DRAFT_397848"/>
<dbReference type="EMBL" id="KZ826355">
    <property type="protein sequence ID" value="PYI05752.1"/>
    <property type="molecule type" value="Genomic_DNA"/>
</dbReference>